<feature type="transmembrane region" description="Helical" evidence="4">
    <location>
        <begin position="24"/>
        <end position="44"/>
    </location>
</feature>
<evidence type="ECO:0000256" key="1">
    <source>
        <dbReference type="ARBA" id="ARBA00022692"/>
    </source>
</evidence>
<feature type="transmembrane region" description="Helical" evidence="4">
    <location>
        <begin position="219"/>
        <end position="237"/>
    </location>
</feature>
<protein>
    <submittedName>
        <fullName evidence="6">Major Facilitator Superfamily</fullName>
    </submittedName>
</protein>
<dbReference type="EMBL" id="UFSM01000002">
    <property type="protein sequence ID" value="SUY28602.1"/>
    <property type="molecule type" value="Genomic_DNA"/>
</dbReference>
<feature type="transmembrane region" description="Helical" evidence="4">
    <location>
        <begin position="275"/>
        <end position="298"/>
    </location>
</feature>
<dbReference type="PROSITE" id="PS50850">
    <property type="entry name" value="MFS"/>
    <property type="match status" value="1"/>
</dbReference>
<accession>A0A381IKG1</accession>
<reference evidence="6 7" key="1">
    <citation type="submission" date="2018-06" db="EMBL/GenBank/DDBJ databases">
        <authorList>
            <consortium name="Pathogen Informatics"/>
            <person name="Doyle S."/>
        </authorList>
    </citation>
    <scope>NUCLEOTIDE SEQUENCE [LARGE SCALE GENOMIC DNA]</scope>
    <source>
        <strain evidence="6 7">NCTC10684</strain>
    </source>
</reference>
<feature type="transmembrane region" description="Helical" evidence="4">
    <location>
        <begin position="186"/>
        <end position="207"/>
    </location>
</feature>
<evidence type="ECO:0000256" key="3">
    <source>
        <dbReference type="ARBA" id="ARBA00023136"/>
    </source>
</evidence>
<organism evidence="6 7">
    <name type="scientific">Aminobacter aminovorans</name>
    <name type="common">Chelatobacter heintzii</name>
    <dbReference type="NCBI Taxonomy" id="83263"/>
    <lineage>
        <taxon>Bacteria</taxon>
        <taxon>Pseudomonadati</taxon>
        <taxon>Pseudomonadota</taxon>
        <taxon>Alphaproteobacteria</taxon>
        <taxon>Hyphomicrobiales</taxon>
        <taxon>Phyllobacteriaceae</taxon>
        <taxon>Aminobacter</taxon>
    </lineage>
</organism>
<feature type="transmembrane region" description="Helical" evidence="4">
    <location>
        <begin position="50"/>
        <end position="74"/>
    </location>
</feature>
<feature type="transmembrane region" description="Helical" evidence="4">
    <location>
        <begin position="86"/>
        <end position="105"/>
    </location>
</feature>
<keyword evidence="2 4" id="KW-1133">Transmembrane helix</keyword>
<dbReference type="InterPro" id="IPR011701">
    <property type="entry name" value="MFS"/>
</dbReference>
<gene>
    <name evidence="6" type="ORF">NCTC10684_05221</name>
</gene>
<name>A0A381IKG1_AMIAI</name>
<feature type="domain" description="Major facilitator superfamily (MFS) profile" evidence="5">
    <location>
        <begin position="153"/>
        <end position="334"/>
    </location>
</feature>
<dbReference type="GO" id="GO:0022857">
    <property type="term" value="F:transmembrane transporter activity"/>
    <property type="evidence" value="ECO:0007669"/>
    <property type="project" value="InterPro"/>
</dbReference>
<feature type="transmembrane region" description="Helical" evidence="4">
    <location>
        <begin position="111"/>
        <end position="133"/>
    </location>
</feature>
<evidence type="ECO:0000256" key="2">
    <source>
        <dbReference type="ARBA" id="ARBA00022989"/>
    </source>
</evidence>
<evidence type="ECO:0000256" key="4">
    <source>
        <dbReference type="SAM" id="Phobius"/>
    </source>
</evidence>
<dbReference type="Pfam" id="PF07690">
    <property type="entry name" value="MFS_1"/>
    <property type="match status" value="1"/>
</dbReference>
<dbReference type="Gene3D" id="1.20.1250.20">
    <property type="entry name" value="MFS general substrate transporter like domains"/>
    <property type="match status" value="1"/>
</dbReference>
<feature type="transmembrane region" description="Helical" evidence="4">
    <location>
        <begin position="304"/>
        <end position="324"/>
    </location>
</feature>
<dbReference type="SUPFAM" id="SSF103473">
    <property type="entry name" value="MFS general substrate transporter"/>
    <property type="match status" value="1"/>
</dbReference>
<keyword evidence="3 4" id="KW-0472">Membrane</keyword>
<dbReference type="AlphaFoldDB" id="A0A381IKG1"/>
<proteinExistence type="predicted"/>
<dbReference type="InterPro" id="IPR020846">
    <property type="entry name" value="MFS_dom"/>
</dbReference>
<evidence type="ECO:0000313" key="7">
    <source>
        <dbReference type="Proteomes" id="UP000254701"/>
    </source>
</evidence>
<feature type="transmembrane region" description="Helical" evidence="4">
    <location>
        <begin position="243"/>
        <end position="263"/>
    </location>
</feature>
<dbReference type="Proteomes" id="UP000254701">
    <property type="component" value="Unassembled WGS sequence"/>
</dbReference>
<evidence type="ECO:0000313" key="6">
    <source>
        <dbReference type="EMBL" id="SUY28602.1"/>
    </source>
</evidence>
<feature type="transmembrane region" description="Helical" evidence="4">
    <location>
        <begin position="154"/>
        <end position="180"/>
    </location>
</feature>
<sequence>MTIAQVAGAIPITRLGRNLPASTFLRLLVGFRTIALAGIALCAYYEAPFLWLVCLAALAGSVNGAAFGYLRSLLNHFTPASRLPRALGIASTLNELTFVLGPVAASGLGSISPVFALLAITAMGAIPILLIPQANLVHVTDIPHTEGSILSPSILLWLACAAAGGSTVAAIEIGAVALALKFGYEPAFAILFTVPLCLASVAGGIWVSVRNRLASRRIVVVQLGVMTLGAALAALGSSLVTTVIGAILIGFVLAPLGTHYALALDRLAPPRKRPAVFALLRTANAIGVIFASAALTVISLSGALFVVTGAMIAVMLVAGFAPVVRRQAVWMTGP</sequence>
<evidence type="ECO:0000259" key="5">
    <source>
        <dbReference type="PROSITE" id="PS50850"/>
    </source>
</evidence>
<keyword evidence="1 4" id="KW-0812">Transmembrane</keyword>
<dbReference type="InterPro" id="IPR036259">
    <property type="entry name" value="MFS_trans_sf"/>
</dbReference>